<dbReference type="STRING" id="1754191.A0A1Y1VH31"/>
<evidence type="ECO:0000313" key="3">
    <source>
        <dbReference type="EMBL" id="ORX55960.1"/>
    </source>
</evidence>
<reference evidence="3 4" key="2">
    <citation type="submission" date="2016-08" db="EMBL/GenBank/DDBJ databases">
        <title>Pervasive Adenine N6-methylation of Active Genes in Fungi.</title>
        <authorList>
            <consortium name="DOE Joint Genome Institute"/>
            <person name="Mondo S.J."/>
            <person name="Dannebaum R.O."/>
            <person name="Kuo R.C."/>
            <person name="Labutti K."/>
            <person name="Haridas S."/>
            <person name="Kuo A."/>
            <person name="Salamov A."/>
            <person name="Ahrendt S.R."/>
            <person name="Lipzen A."/>
            <person name="Sullivan W."/>
            <person name="Andreopoulos W.B."/>
            <person name="Clum A."/>
            <person name="Lindquist E."/>
            <person name="Daum C."/>
            <person name="Ramamoorthy G.K."/>
            <person name="Gryganskyi A."/>
            <person name="Culley D."/>
            <person name="Magnuson J.K."/>
            <person name="James T.Y."/>
            <person name="O'Malley M.A."/>
            <person name="Stajich J.E."/>
            <person name="Spatafora J.W."/>
            <person name="Visel A."/>
            <person name="Grigoriev I.V."/>
        </authorList>
    </citation>
    <scope>NUCLEOTIDE SEQUENCE [LARGE SCALE GENOMIC DNA]</scope>
    <source>
        <strain evidence="4">finn</strain>
    </source>
</reference>
<dbReference type="Gene3D" id="1.10.555.10">
    <property type="entry name" value="Rho GTPase activation protein"/>
    <property type="match status" value="1"/>
</dbReference>
<evidence type="ECO:0000313" key="4">
    <source>
        <dbReference type="Proteomes" id="UP000193719"/>
    </source>
</evidence>
<feature type="domain" description="Rho-GAP" evidence="2">
    <location>
        <begin position="6"/>
        <end position="197"/>
    </location>
</feature>
<sequence>MKLFGTTISTYGINEIDFIPSIVKLCINEVEKRGMQTVGIYRKSGNVIKTRNLVNSFDRGEIPDISEEGEYPDIAVITSTLKQYFRDLPDALIPERFFNSIKEIIDIDDESEQINKMKELVEKLPKTNYETLKFLCNHLNKVDANSDINLMTSKNLGVVFGPTLIGESEKKSGNNMISTVSRVRAIDLLIRFSKEIFKFVPEKEKNHIGLDLLNDVKKSLNTKQTNIDEDEMDIHERNIDNYKKNSTSFSTIPQL</sequence>
<dbReference type="SMART" id="SM00324">
    <property type="entry name" value="RhoGAP"/>
    <property type="match status" value="1"/>
</dbReference>
<dbReference type="OrthoDB" id="79452at2759"/>
<dbReference type="GO" id="GO:0007165">
    <property type="term" value="P:signal transduction"/>
    <property type="evidence" value="ECO:0007669"/>
    <property type="project" value="InterPro"/>
</dbReference>
<dbReference type="PROSITE" id="PS50238">
    <property type="entry name" value="RHOGAP"/>
    <property type="match status" value="1"/>
</dbReference>
<keyword evidence="1" id="KW-0343">GTPase activation</keyword>
<reference evidence="3 4" key="1">
    <citation type="submission" date="2016-08" db="EMBL/GenBank/DDBJ databases">
        <title>Genomes of anaerobic fungi encode conserved fungal cellulosomes for biomass hydrolysis.</title>
        <authorList>
            <consortium name="DOE Joint Genome Institute"/>
            <person name="Haitjema C.H."/>
            <person name="Gilmore S.P."/>
            <person name="Henske J.K."/>
            <person name="Solomon K.V."/>
            <person name="De Groot R."/>
            <person name="Kuo A."/>
            <person name="Mondo S.J."/>
            <person name="Salamov A.A."/>
            <person name="Labutti K."/>
            <person name="Zhao Z."/>
            <person name="Chiniquy J."/>
            <person name="Barry K."/>
            <person name="Brewer H.M."/>
            <person name="Purvine S.O."/>
            <person name="Wright A.T."/>
            <person name="Boxma B."/>
            <person name="Van Alen T."/>
            <person name="Hackstein J.H."/>
            <person name="Baker S.E."/>
            <person name="Grigoriev I.V."/>
            <person name="O'Malley M.A."/>
        </authorList>
    </citation>
    <scope>NUCLEOTIDE SEQUENCE [LARGE SCALE GENOMIC DNA]</scope>
    <source>
        <strain evidence="4">finn</strain>
    </source>
</reference>
<dbReference type="PANTHER" id="PTHR23176">
    <property type="entry name" value="RHO/RAC/CDC GTPASE-ACTIVATING PROTEIN"/>
    <property type="match status" value="1"/>
</dbReference>
<dbReference type="InterPro" id="IPR000198">
    <property type="entry name" value="RhoGAP_dom"/>
</dbReference>
<evidence type="ECO:0000259" key="2">
    <source>
        <dbReference type="PROSITE" id="PS50238"/>
    </source>
</evidence>
<dbReference type="Pfam" id="PF00620">
    <property type="entry name" value="RhoGAP"/>
    <property type="match status" value="1"/>
</dbReference>
<protein>
    <submittedName>
        <fullName evidence="3">RhoGAP-domain-containing protein</fullName>
    </submittedName>
</protein>
<dbReference type="EMBL" id="MCFH01000008">
    <property type="protein sequence ID" value="ORX55960.1"/>
    <property type="molecule type" value="Genomic_DNA"/>
</dbReference>
<gene>
    <name evidence="3" type="ORF">BCR36DRAFT_280929</name>
</gene>
<dbReference type="AlphaFoldDB" id="A0A1Y1VH31"/>
<dbReference type="GO" id="GO:0005737">
    <property type="term" value="C:cytoplasm"/>
    <property type="evidence" value="ECO:0007669"/>
    <property type="project" value="TreeGrafter"/>
</dbReference>
<proteinExistence type="predicted"/>
<accession>A0A1Y1VH31</accession>
<dbReference type="Proteomes" id="UP000193719">
    <property type="component" value="Unassembled WGS sequence"/>
</dbReference>
<dbReference type="InterPro" id="IPR050729">
    <property type="entry name" value="Rho-GAP"/>
</dbReference>
<organism evidence="3 4">
    <name type="scientific">Piromyces finnis</name>
    <dbReference type="NCBI Taxonomy" id="1754191"/>
    <lineage>
        <taxon>Eukaryota</taxon>
        <taxon>Fungi</taxon>
        <taxon>Fungi incertae sedis</taxon>
        <taxon>Chytridiomycota</taxon>
        <taxon>Chytridiomycota incertae sedis</taxon>
        <taxon>Neocallimastigomycetes</taxon>
        <taxon>Neocallimastigales</taxon>
        <taxon>Neocallimastigaceae</taxon>
        <taxon>Piromyces</taxon>
    </lineage>
</organism>
<dbReference type="SUPFAM" id="SSF48350">
    <property type="entry name" value="GTPase activation domain, GAP"/>
    <property type="match status" value="1"/>
</dbReference>
<dbReference type="PANTHER" id="PTHR23176:SF0">
    <property type="entry name" value="RHO GTPASE ACTIVATING PROTEIN AT 19D, ISOFORM D"/>
    <property type="match status" value="1"/>
</dbReference>
<dbReference type="CDD" id="cd00159">
    <property type="entry name" value="RhoGAP"/>
    <property type="match status" value="1"/>
</dbReference>
<comment type="caution">
    <text evidence="3">The sequence shown here is derived from an EMBL/GenBank/DDBJ whole genome shotgun (WGS) entry which is preliminary data.</text>
</comment>
<evidence type="ECO:0000256" key="1">
    <source>
        <dbReference type="ARBA" id="ARBA00022468"/>
    </source>
</evidence>
<dbReference type="GO" id="GO:0005096">
    <property type="term" value="F:GTPase activator activity"/>
    <property type="evidence" value="ECO:0007669"/>
    <property type="project" value="UniProtKB-KW"/>
</dbReference>
<keyword evidence="4" id="KW-1185">Reference proteome</keyword>
<name>A0A1Y1VH31_9FUNG</name>
<dbReference type="InterPro" id="IPR008936">
    <property type="entry name" value="Rho_GTPase_activation_prot"/>
</dbReference>